<feature type="region of interest" description="Disordered" evidence="1">
    <location>
        <begin position="1"/>
        <end position="20"/>
    </location>
</feature>
<dbReference type="GO" id="GO:0008999">
    <property type="term" value="F:protein-N-terminal-alanine acetyltransferase activity"/>
    <property type="evidence" value="ECO:0007669"/>
    <property type="project" value="TreeGrafter"/>
</dbReference>
<dbReference type="RefSeq" id="WP_141888905.1">
    <property type="nucleotide sequence ID" value="NZ_BAAAUY010000018.1"/>
</dbReference>
<comment type="caution">
    <text evidence="3">The sequence shown here is derived from an EMBL/GenBank/DDBJ whole genome shotgun (WGS) entry which is preliminary data.</text>
</comment>
<dbReference type="Pfam" id="PF13302">
    <property type="entry name" value="Acetyltransf_3"/>
    <property type="match status" value="1"/>
</dbReference>
<evidence type="ECO:0000313" key="3">
    <source>
        <dbReference type="EMBL" id="TQL40807.1"/>
    </source>
</evidence>
<dbReference type="FunFam" id="3.40.630.30:FF:000047">
    <property type="entry name" value="Acetyltransferase, GNAT family"/>
    <property type="match status" value="1"/>
</dbReference>
<dbReference type="GO" id="GO:1990189">
    <property type="term" value="F:protein N-terminal-serine acetyltransferase activity"/>
    <property type="evidence" value="ECO:0007669"/>
    <property type="project" value="TreeGrafter"/>
</dbReference>
<dbReference type="Gene3D" id="3.40.630.30">
    <property type="match status" value="1"/>
</dbReference>
<dbReference type="InterPro" id="IPR000182">
    <property type="entry name" value="GNAT_dom"/>
</dbReference>
<organism evidence="3 4">
    <name type="scientific">Leucobacter komagatae</name>
    <dbReference type="NCBI Taxonomy" id="55969"/>
    <lineage>
        <taxon>Bacteria</taxon>
        <taxon>Bacillati</taxon>
        <taxon>Actinomycetota</taxon>
        <taxon>Actinomycetes</taxon>
        <taxon>Micrococcales</taxon>
        <taxon>Microbacteriaceae</taxon>
        <taxon>Leucobacter</taxon>
    </lineage>
</organism>
<dbReference type="InterPro" id="IPR016181">
    <property type="entry name" value="Acyl_CoA_acyltransferase"/>
</dbReference>
<feature type="domain" description="N-acetyltransferase" evidence="2">
    <location>
        <begin position="47"/>
        <end position="192"/>
    </location>
</feature>
<name>A0A542XYA3_9MICO</name>
<evidence type="ECO:0000313" key="4">
    <source>
        <dbReference type="Proteomes" id="UP000319094"/>
    </source>
</evidence>
<dbReference type="SUPFAM" id="SSF55729">
    <property type="entry name" value="Acyl-CoA N-acyltransferases (Nat)"/>
    <property type="match status" value="1"/>
</dbReference>
<dbReference type="AlphaFoldDB" id="A0A542XYA3"/>
<accession>A0A542XYA3</accession>
<evidence type="ECO:0000259" key="2">
    <source>
        <dbReference type="PROSITE" id="PS51186"/>
    </source>
</evidence>
<dbReference type="OrthoDB" id="9795199at2"/>
<dbReference type="InterPro" id="IPR051908">
    <property type="entry name" value="Ribosomal_N-acetyltransferase"/>
</dbReference>
<protein>
    <submittedName>
        <fullName evidence="3">RimJ/RimL family protein N-acetyltransferase</fullName>
    </submittedName>
</protein>
<evidence type="ECO:0000256" key="1">
    <source>
        <dbReference type="SAM" id="MobiDB-lite"/>
    </source>
</evidence>
<dbReference type="EMBL" id="VFON01000002">
    <property type="protein sequence ID" value="TQL40807.1"/>
    <property type="molecule type" value="Genomic_DNA"/>
</dbReference>
<dbReference type="PANTHER" id="PTHR43441:SF2">
    <property type="entry name" value="FAMILY ACETYLTRANSFERASE, PUTATIVE (AFU_ORTHOLOGUE AFUA_7G00850)-RELATED"/>
    <property type="match status" value="1"/>
</dbReference>
<dbReference type="PROSITE" id="PS51186">
    <property type="entry name" value="GNAT"/>
    <property type="match status" value="1"/>
</dbReference>
<proteinExistence type="predicted"/>
<keyword evidence="4" id="KW-1185">Reference proteome</keyword>
<dbReference type="Proteomes" id="UP000319094">
    <property type="component" value="Unassembled WGS sequence"/>
</dbReference>
<dbReference type="PANTHER" id="PTHR43441">
    <property type="entry name" value="RIBOSOMAL-PROTEIN-SERINE ACETYLTRANSFERASE"/>
    <property type="match status" value="1"/>
</dbReference>
<keyword evidence="3" id="KW-0808">Transferase</keyword>
<reference evidence="3 4" key="1">
    <citation type="submission" date="2019-06" db="EMBL/GenBank/DDBJ databases">
        <title>Sequencing the genomes of 1000 actinobacteria strains.</title>
        <authorList>
            <person name="Klenk H.-P."/>
        </authorList>
    </citation>
    <scope>NUCLEOTIDE SEQUENCE [LARGE SCALE GENOMIC DNA]</scope>
    <source>
        <strain evidence="3 4">DSM 8803</strain>
    </source>
</reference>
<gene>
    <name evidence="3" type="ORF">FB468_3331</name>
</gene>
<sequence>MTRHNEFGQPIGPDVDRALSAPTPGRVTLLGEHCRLEPLDAAAHVSGLFAAFDAAPDASDWTYMPVGPFASEADYREWAEVAALAQDPLQFTVVRNDSDEPLGTLSLLRQDPKNAVVEVGFVAFSRAMQRTVFSTEAHFLLMRYVFDALGYRRYEWKCDALNAPSKRAAERLGFSYEGTFRQATVYKGRSRDTSWFSIIDTEWPALRAEFTRWLTPENFDAAGAQLTPLRTQK</sequence>